<accession>A0ABY8QGC5</accession>
<evidence type="ECO:0000313" key="1">
    <source>
        <dbReference type="EMBL" id="WGW03580.1"/>
    </source>
</evidence>
<dbReference type="RefSeq" id="WP_282300211.1">
    <property type="nucleotide sequence ID" value="NZ_CP124616.1"/>
</dbReference>
<protein>
    <submittedName>
        <fullName evidence="1">Uncharacterized protein</fullName>
    </submittedName>
</protein>
<sequence length="539" mass="60206">MRKPIALEKGAVVPISPHNDLFLRLILHMCGRENFDCATIDETKNQNTGSRAAVMNHFASGQLPAGAPVSNLGSVHSLGLKGAEHNDRGTIRSETAFFSRAPSHNSGAALGGPLEFLLRPIDAWDDLFERMARPSEMTIRTGAAGLIAPSASQGEGAWMVRHKGEWTFVSNVQTARSGVEDRGHFAKRIEDRSVFVEQTTVRFRRADWALHAPKLFQELRHWLMKEAAWFCRTKTPSTPQFTVNDNLDPQASHHLKPSLWDDSVSSILMDENEIAPSASPVLFLLNELEPNERARRSLAVGFTRRVPGISLQLFEPGMISFGQALRAADFPVPADDSNLNLFRNTLAAQQFEMPDHSARQLLDQVISVQPQMAAAAAPALEILERLPDMNRGQLIDLPDKSLISTILLLDCAYGLSFENRNLLRPIHELYRGALLALFRRNIFVDLSLLEVTSWLEFAPALMSAFPQKERGFDGDMVLGNMAVVRELAPATYNRLCQRMDLPSDGLYRDWEHVMKSSHSRQAFGRCLSAFDRLNHKRIA</sequence>
<proteinExistence type="predicted"/>
<gene>
    <name evidence="1" type="ORF">QF118_16900</name>
</gene>
<reference evidence="1 2" key="1">
    <citation type="submission" date="2023-05" db="EMBL/GenBank/DDBJ databases">
        <title>YMD87, complete Genome.</title>
        <authorList>
            <person name="Zhang J."/>
            <person name="Xu X."/>
        </authorList>
    </citation>
    <scope>NUCLEOTIDE SEQUENCE [LARGE SCALE GENOMIC DNA]</scope>
    <source>
        <strain evidence="1 2">YMD87</strain>
    </source>
</reference>
<dbReference type="EMBL" id="CP124616">
    <property type="protein sequence ID" value="WGW03580.1"/>
    <property type="molecule type" value="Genomic_DNA"/>
</dbReference>
<organism evidence="1 2">
    <name type="scientific">Tropicibacter oceani</name>
    <dbReference type="NCBI Taxonomy" id="3058420"/>
    <lineage>
        <taxon>Bacteria</taxon>
        <taxon>Pseudomonadati</taxon>
        <taxon>Pseudomonadota</taxon>
        <taxon>Alphaproteobacteria</taxon>
        <taxon>Rhodobacterales</taxon>
        <taxon>Roseobacteraceae</taxon>
        <taxon>Tropicibacter</taxon>
    </lineage>
</organism>
<keyword evidence="2" id="KW-1185">Reference proteome</keyword>
<name>A0ABY8QGC5_9RHOB</name>
<evidence type="ECO:0000313" key="2">
    <source>
        <dbReference type="Proteomes" id="UP001241605"/>
    </source>
</evidence>
<dbReference type="Proteomes" id="UP001241605">
    <property type="component" value="Chromosome"/>
</dbReference>